<sequence length="419" mass="45850">MVIATMNDGDEARIAARTRVKRLGSAKSKAQLRALLLIAPLLIFLLFVFVLPIALLLTRAVDNRAASAALPYTMSALSAWDEQSPPDEALFAAFATDLKQSPRDQIAEVAKRLNYYETGMRSMLLKTARTIRNAEPPYKTAFVAIDPKWETPHYWTLIKNASPPFTDYYLLASLDLERDATGAIGRVSAENAVHVDVLIRTFVVSASVTMICLFLGYPLAALIARSKGAVANTLLILVLLPFWTSLLVRTSAWVVLLQGRGVINSALMWLGLIDPAHPLDLIYNRIGVLIAMTHILLPFMVLPIYSVMKSIPPVYLRAASSLGAPPMSAFFRIYLPMSMPGVSAGGLLVFILALGYYITPALVGGPGDQMVSYFIAYYSNQVTNWGMAAALSTILLVAVLILYAVYNRIVGIDRLRIGL</sequence>
<feature type="transmembrane region" description="Helical" evidence="8">
    <location>
        <begin position="347"/>
        <end position="365"/>
    </location>
</feature>
<dbReference type="CDD" id="cd06261">
    <property type="entry name" value="TM_PBP2"/>
    <property type="match status" value="1"/>
</dbReference>
<dbReference type="InterPro" id="IPR035906">
    <property type="entry name" value="MetI-like_sf"/>
</dbReference>
<evidence type="ECO:0000313" key="11">
    <source>
        <dbReference type="Proteomes" id="UP000471705"/>
    </source>
</evidence>
<keyword evidence="4" id="KW-1003">Cell membrane</keyword>
<evidence type="ECO:0000256" key="8">
    <source>
        <dbReference type="RuleBase" id="RU363032"/>
    </source>
</evidence>
<gene>
    <name evidence="10" type="ORF">GR257_28250</name>
</gene>
<keyword evidence="5 8" id="KW-0812">Transmembrane</keyword>
<dbReference type="GO" id="GO:0005886">
    <property type="term" value="C:plasma membrane"/>
    <property type="evidence" value="ECO:0007669"/>
    <property type="project" value="UniProtKB-SubCell"/>
</dbReference>
<dbReference type="PANTHER" id="PTHR42929">
    <property type="entry name" value="INNER MEMBRANE ABC TRANSPORTER PERMEASE PROTEIN YDCU-RELATED-RELATED"/>
    <property type="match status" value="1"/>
</dbReference>
<evidence type="ECO:0000256" key="1">
    <source>
        <dbReference type="ARBA" id="ARBA00004651"/>
    </source>
</evidence>
<keyword evidence="3 8" id="KW-0813">Transport</keyword>
<feature type="transmembrane region" description="Helical" evidence="8">
    <location>
        <begin position="286"/>
        <end position="308"/>
    </location>
</feature>
<dbReference type="PANTHER" id="PTHR42929:SF5">
    <property type="entry name" value="ABC TRANSPORTER PERMEASE PROTEIN"/>
    <property type="match status" value="1"/>
</dbReference>
<evidence type="ECO:0000256" key="2">
    <source>
        <dbReference type="ARBA" id="ARBA00007069"/>
    </source>
</evidence>
<protein>
    <submittedName>
        <fullName evidence="10">ABC transporter permease subunit</fullName>
    </submittedName>
</protein>
<feature type="transmembrane region" description="Helical" evidence="8">
    <location>
        <begin position="229"/>
        <end position="246"/>
    </location>
</feature>
<evidence type="ECO:0000259" key="9">
    <source>
        <dbReference type="PROSITE" id="PS50928"/>
    </source>
</evidence>
<dbReference type="Gene3D" id="1.10.3720.10">
    <property type="entry name" value="MetI-like"/>
    <property type="match status" value="1"/>
</dbReference>
<evidence type="ECO:0000256" key="3">
    <source>
        <dbReference type="ARBA" id="ARBA00022448"/>
    </source>
</evidence>
<dbReference type="Pfam" id="PF00528">
    <property type="entry name" value="BPD_transp_1"/>
    <property type="match status" value="1"/>
</dbReference>
<dbReference type="SUPFAM" id="SSF161098">
    <property type="entry name" value="MetI-like"/>
    <property type="match status" value="1"/>
</dbReference>
<comment type="subcellular location">
    <subcellularLocation>
        <location evidence="1 8">Cell membrane</location>
        <topology evidence="1 8">Multi-pass membrane protein</topology>
    </subcellularLocation>
</comment>
<feature type="domain" description="ABC transmembrane type-1" evidence="9">
    <location>
        <begin position="198"/>
        <end position="406"/>
    </location>
</feature>
<dbReference type="PROSITE" id="PS50928">
    <property type="entry name" value="ABC_TM1"/>
    <property type="match status" value="1"/>
</dbReference>
<keyword evidence="6 8" id="KW-1133">Transmembrane helix</keyword>
<evidence type="ECO:0000256" key="7">
    <source>
        <dbReference type="ARBA" id="ARBA00023136"/>
    </source>
</evidence>
<name>A0A7K3VRC7_RHILE</name>
<dbReference type="RefSeq" id="WP_164049029.1">
    <property type="nucleotide sequence ID" value="NZ_JBGEXV010000012.1"/>
</dbReference>
<feature type="transmembrane region" description="Helical" evidence="8">
    <location>
        <begin position="34"/>
        <end position="57"/>
    </location>
</feature>
<dbReference type="Proteomes" id="UP000471705">
    <property type="component" value="Unassembled WGS sequence"/>
</dbReference>
<evidence type="ECO:0000256" key="6">
    <source>
        <dbReference type="ARBA" id="ARBA00022989"/>
    </source>
</evidence>
<accession>A0A7K3VRC7</accession>
<evidence type="ECO:0000256" key="4">
    <source>
        <dbReference type="ARBA" id="ARBA00022475"/>
    </source>
</evidence>
<reference evidence="10 11" key="1">
    <citation type="submission" date="2019-12" db="EMBL/GenBank/DDBJ databases">
        <title>Rhizobium genotypes associated with high levels of biological nitrogen fixation by grain legumes in a temperate-maritime cropping system.</title>
        <authorList>
            <person name="Maluk M."/>
            <person name="Francesc Ferrando Molina F."/>
            <person name="Lopez Del Egido L."/>
            <person name="Lafos M."/>
            <person name="Langarica-Fuentes A."/>
            <person name="Gebre Yohannes G."/>
            <person name="Young M.W."/>
            <person name="Martin P."/>
            <person name="Gantlett R."/>
            <person name="Kenicer G."/>
            <person name="Hawes C."/>
            <person name="Begg G.S."/>
            <person name="Quilliam R.S."/>
            <person name="Squire G.R."/>
            <person name="Poole P.S."/>
            <person name="Young P.W."/>
            <person name="Iannetta P.M."/>
            <person name="James E.K."/>
        </authorList>
    </citation>
    <scope>NUCLEOTIDE SEQUENCE [LARGE SCALE GENOMIC DNA]</scope>
    <source>
        <strain evidence="10 11">JHI54</strain>
    </source>
</reference>
<organism evidence="10 11">
    <name type="scientific">Rhizobium leguminosarum</name>
    <dbReference type="NCBI Taxonomy" id="384"/>
    <lineage>
        <taxon>Bacteria</taxon>
        <taxon>Pseudomonadati</taxon>
        <taxon>Pseudomonadota</taxon>
        <taxon>Alphaproteobacteria</taxon>
        <taxon>Hyphomicrobiales</taxon>
        <taxon>Rhizobiaceae</taxon>
        <taxon>Rhizobium/Agrobacterium group</taxon>
        <taxon>Rhizobium</taxon>
    </lineage>
</organism>
<comment type="caution">
    <text evidence="10">The sequence shown here is derived from an EMBL/GenBank/DDBJ whole genome shotgun (WGS) entry which is preliminary data.</text>
</comment>
<dbReference type="EMBL" id="WUFV01000022">
    <property type="protein sequence ID" value="NEK18681.1"/>
    <property type="molecule type" value="Genomic_DNA"/>
</dbReference>
<dbReference type="AlphaFoldDB" id="A0A7K3VRC7"/>
<feature type="transmembrane region" description="Helical" evidence="8">
    <location>
        <begin position="314"/>
        <end position="335"/>
    </location>
</feature>
<proteinExistence type="inferred from homology"/>
<evidence type="ECO:0000313" key="10">
    <source>
        <dbReference type="EMBL" id="NEK18681.1"/>
    </source>
</evidence>
<feature type="transmembrane region" description="Helical" evidence="8">
    <location>
        <begin position="197"/>
        <end position="217"/>
    </location>
</feature>
<dbReference type="InterPro" id="IPR000515">
    <property type="entry name" value="MetI-like"/>
</dbReference>
<dbReference type="GO" id="GO:0055085">
    <property type="term" value="P:transmembrane transport"/>
    <property type="evidence" value="ECO:0007669"/>
    <property type="project" value="InterPro"/>
</dbReference>
<feature type="transmembrane region" description="Helical" evidence="8">
    <location>
        <begin position="385"/>
        <end position="406"/>
    </location>
</feature>
<keyword evidence="7 8" id="KW-0472">Membrane</keyword>
<evidence type="ECO:0000256" key="5">
    <source>
        <dbReference type="ARBA" id="ARBA00022692"/>
    </source>
</evidence>
<comment type="similarity">
    <text evidence="2">Belongs to the binding-protein-dependent transport system permease family. CysTW subfamily.</text>
</comment>